<reference evidence="2 3" key="1">
    <citation type="submission" date="2017-04" db="EMBL/GenBank/DDBJ databases">
        <title>Whole genome sequence of Bdellovibrio bacteriovorus strain SSB218315.</title>
        <authorList>
            <person name="Oyedara O."/>
            <person name="Rodriguez-Perez M.A."/>
        </authorList>
    </citation>
    <scope>NUCLEOTIDE SEQUENCE [LARGE SCALE GENOMIC DNA]</scope>
    <source>
        <strain evidence="2 3">SSB218315</strain>
    </source>
</reference>
<dbReference type="AlphaFoldDB" id="A0A1Z3N550"/>
<dbReference type="OrthoDB" id="5295835at2"/>
<dbReference type="RefSeq" id="WP_088564228.1">
    <property type="nucleotide sequence ID" value="NZ_CP020946.1"/>
</dbReference>
<keyword evidence="1" id="KW-1133">Transmembrane helix</keyword>
<evidence type="ECO:0000313" key="2">
    <source>
        <dbReference type="EMBL" id="ASD62598.1"/>
    </source>
</evidence>
<keyword evidence="1" id="KW-0812">Transmembrane</keyword>
<evidence type="ECO:0000256" key="1">
    <source>
        <dbReference type="SAM" id="Phobius"/>
    </source>
</evidence>
<evidence type="ECO:0000313" key="3">
    <source>
        <dbReference type="Proteomes" id="UP000197003"/>
    </source>
</evidence>
<evidence type="ECO:0008006" key="4">
    <source>
        <dbReference type="Google" id="ProtNLM"/>
    </source>
</evidence>
<gene>
    <name evidence="2" type="ORF">B9G79_02935</name>
</gene>
<keyword evidence="1" id="KW-0472">Membrane</keyword>
<accession>A0A1Z3N550</accession>
<protein>
    <recommendedName>
        <fullName evidence="4">Pilus assembly protein</fullName>
    </recommendedName>
</protein>
<organism evidence="2 3">
    <name type="scientific">Bdellovibrio bacteriovorus</name>
    <dbReference type="NCBI Taxonomy" id="959"/>
    <lineage>
        <taxon>Bacteria</taxon>
        <taxon>Pseudomonadati</taxon>
        <taxon>Bdellovibrionota</taxon>
        <taxon>Bdellovibrionia</taxon>
        <taxon>Bdellovibrionales</taxon>
        <taxon>Pseudobdellovibrionaceae</taxon>
        <taxon>Bdellovibrio</taxon>
    </lineage>
</organism>
<dbReference type="Proteomes" id="UP000197003">
    <property type="component" value="Chromosome"/>
</dbReference>
<name>A0A1Z3N550_BDEBC</name>
<proteinExistence type="predicted"/>
<feature type="transmembrane region" description="Helical" evidence="1">
    <location>
        <begin position="12"/>
        <end position="33"/>
    </location>
</feature>
<dbReference type="EMBL" id="CP020946">
    <property type="protein sequence ID" value="ASD62598.1"/>
    <property type="molecule type" value="Genomic_DNA"/>
</dbReference>
<sequence length="109" mass="12344">MKILNQKGQALLEAAFVLPLLLATGTALAFLFYRTLVFYYADHQLHEALICAESVQVSTCKNHLEKNLQKLMFKNTRLNVRLNKSLSGSTGRIEIALQPEIQISKELRL</sequence>